<dbReference type="PANTHER" id="PTHR23090:SF9">
    <property type="entry name" value="GLUTAMINE-DEPENDENT NAD(+) SYNTHETASE"/>
    <property type="match status" value="1"/>
</dbReference>
<feature type="binding site" description="in other chain" evidence="8">
    <location>
        <position position="151"/>
    </location>
    <ligand>
        <name>deamido-NAD(+)</name>
        <dbReference type="ChEBI" id="CHEBI:58437"/>
        <note>ligand shared between two neighboring subunits</note>
    </ligand>
</feature>
<feature type="binding site" evidence="8">
    <location>
        <position position="138"/>
    </location>
    <ligand>
        <name>ATP</name>
        <dbReference type="ChEBI" id="CHEBI:30616"/>
    </ligand>
</feature>
<feature type="domain" description="NAD/GMP synthase" evidence="11">
    <location>
        <begin position="5"/>
        <end position="239"/>
    </location>
</feature>
<comment type="catalytic activity">
    <reaction evidence="8 10">
        <text>deamido-NAD(+) + NH4(+) + ATP = AMP + diphosphate + NAD(+) + H(+)</text>
        <dbReference type="Rhea" id="RHEA:21188"/>
        <dbReference type="ChEBI" id="CHEBI:15378"/>
        <dbReference type="ChEBI" id="CHEBI:28938"/>
        <dbReference type="ChEBI" id="CHEBI:30616"/>
        <dbReference type="ChEBI" id="CHEBI:33019"/>
        <dbReference type="ChEBI" id="CHEBI:57540"/>
        <dbReference type="ChEBI" id="CHEBI:58437"/>
        <dbReference type="ChEBI" id="CHEBI:456215"/>
        <dbReference type="EC" id="6.3.1.5"/>
    </reaction>
</comment>
<dbReference type="GO" id="GO:0004359">
    <property type="term" value="F:glutaminase activity"/>
    <property type="evidence" value="ECO:0007669"/>
    <property type="project" value="InterPro"/>
</dbReference>
<evidence type="ECO:0000256" key="3">
    <source>
        <dbReference type="ARBA" id="ARBA00022723"/>
    </source>
</evidence>
<dbReference type="InterPro" id="IPR003694">
    <property type="entry name" value="NAD_synthase"/>
</dbReference>
<comment type="function">
    <text evidence="8">Catalyzes the ATP-dependent amidation of deamido-NAD to form NAD. Uses ammonia as a nitrogen source.</text>
</comment>
<keyword evidence="2 8" id="KW-0436">Ligase</keyword>
<dbReference type="GO" id="GO:0005737">
    <property type="term" value="C:cytoplasm"/>
    <property type="evidence" value="ECO:0007669"/>
    <property type="project" value="InterPro"/>
</dbReference>
<evidence type="ECO:0000256" key="8">
    <source>
        <dbReference type="HAMAP-Rule" id="MF_00193"/>
    </source>
</evidence>
<dbReference type="GO" id="GO:0005524">
    <property type="term" value="F:ATP binding"/>
    <property type="evidence" value="ECO:0007669"/>
    <property type="project" value="UniProtKB-UniRule"/>
</dbReference>
<evidence type="ECO:0000313" key="12">
    <source>
        <dbReference type="EMBL" id="BAM47164.1"/>
    </source>
</evidence>
<feature type="binding site" evidence="8">
    <location>
        <position position="189"/>
    </location>
    <ligand>
        <name>ATP</name>
        <dbReference type="ChEBI" id="CHEBI:30616"/>
    </ligand>
</feature>
<dbReference type="Proteomes" id="UP000006294">
    <property type="component" value="Chromosome"/>
</dbReference>
<evidence type="ECO:0000256" key="5">
    <source>
        <dbReference type="ARBA" id="ARBA00022840"/>
    </source>
</evidence>
<dbReference type="EC" id="6.3.1.5" evidence="8 10"/>
<dbReference type="eggNOG" id="COG0171">
    <property type="taxonomic scope" value="Bacteria"/>
</dbReference>
<feature type="binding site" evidence="8">
    <location>
        <begin position="27"/>
        <end position="34"/>
    </location>
    <ligand>
        <name>ATP</name>
        <dbReference type="ChEBI" id="CHEBI:30616"/>
    </ligand>
</feature>
<dbReference type="EMBL" id="AP012050">
    <property type="protein sequence ID" value="BAM47164.1"/>
    <property type="molecule type" value="Genomic_DNA"/>
</dbReference>
<accession>K0IXP8</accession>
<comment type="subunit">
    <text evidence="8">Homodimer.</text>
</comment>
<dbReference type="OrthoDB" id="9803818at2"/>
<dbReference type="GO" id="GO:0008795">
    <property type="term" value="F:NAD+ synthase activity"/>
    <property type="evidence" value="ECO:0007669"/>
    <property type="project" value="UniProtKB-UniRule"/>
</dbReference>
<protein>
    <recommendedName>
        <fullName evidence="8 10">NH(3)-dependent NAD(+) synthetase</fullName>
        <ecNumber evidence="8 10">6.3.1.5</ecNumber>
    </recommendedName>
</protein>
<dbReference type="SUPFAM" id="SSF52402">
    <property type="entry name" value="Adenine nucleotide alpha hydrolases-like"/>
    <property type="match status" value="1"/>
</dbReference>
<dbReference type="Pfam" id="PF02540">
    <property type="entry name" value="NAD_synthase"/>
    <property type="match status" value="1"/>
</dbReference>
<evidence type="ECO:0000313" key="13">
    <source>
        <dbReference type="Proteomes" id="UP000006294"/>
    </source>
</evidence>
<comment type="pathway">
    <text evidence="8">Cofactor biosynthesis; NAD(+) biosynthesis; NAD(+) from deamido-NAD(+) (ammonia route): step 1/1.</text>
</comment>
<feature type="binding site" evidence="8">
    <location>
        <position position="158"/>
    </location>
    <ligand>
        <name>deamido-NAD(+)</name>
        <dbReference type="ChEBI" id="CHEBI:58437"/>
        <note>ligand shared between two neighboring subunits</note>
    </ligand>
</feature>
<dbReference type="KEGG" id="axl:AXY_10320"/>
<evidence type="ECO:0000256" key="7">
    <source>
        <dbReference type="ARBA" id="ARBA00023027"/>
    </source>
</evidence>
<sequence>MERKVDYLVNWLREQVEQAKVKGLVVGLSGGLDSALVANLIKRAVPEQSLAVIMPCESQQEDLDHAEAVVSQTNINSLTIDLTDSYQNLYQTINHQIKTNATFNEQFDQLARANLKARLRMATLYTIATNHQYLVVGTDNAAEWYTGYFTKYGDGGVDINPLVHLTKGEVKEMAEYLGVPEAITQKQPSAGLWEGQTDESEMGTTYLYIDRYLKGEQIPDHDREIIERMHKRSEHKRKIAATPDKFE</sequence>
<dbReference type="GO" id="GO:0009435">
    <property type="term" value="P:NAD+ biosynthetic process"/>
    <property type="evidence" value="ECO:0007669"/>
    <property type="project" value="UniProtKB-UniRule"/>
</dbReference>
<dbReference type="GO" id="GO:0046872">
    <property type="term" value="F:metal ion binding"/>
    <property type="evidence" value="ECO:0007669"/>
    <property type="project" value="UniProtKB-KW"/>
</dbReference>
<dbReference type="STRING" id="698758.AXY_10320"/>
<feature type="binding site" evidence="8">
    <location>
        <position position="167"/>
    </location>
    <ligand>
        <name>ATP</name>
        <dbReference type="ChEBI" id="CHEBI:30616"/>
    </ligand>
</feature>
<feature type="binding site" evidence="8">
    <location>
        <position position="33"/>
    </location>
    <ligand>
        <name>Mg(2+)</name>
        <dbReference type="ChEBI" id="CHEBI:18420"/>
    </ligand>
</feature>
<dbReference type="GO" id="GO:0003952">
    <property type="term" value="F:NAD+ synthase (glutamine-hydrolyzing) activity"/>
    <property type="evidence" value="ECO:0007669"/>
    <property type="project" value="InterPro"/>
</dbReference>
<proteinExistence type="inferred from homology"/>
<name>K0IXP8_AMPXN</name>
<reference evidence="12 13" key="1">
    <citation type="submission" date="2011-01" db="EMBL/GenBank/DDBJ databases">
        <title>Whole genome sequence of Amphibacillus xylinus NBRC 15112.</title>
        <authorList>
            <person name="Nakazawa H."/>
            <person name="Katano Y."/>
            <person name="Nakamura S."/>
            <person name="Sasagawa M."/>
            <person name="Fukada J."/>
            <person name="Arai T."/>
            <person name="Sasakura N."/>
            <person name="Mochizuki D."/>
            <person name="Hosoyama A."/>
            <person name="Harada K."/>
            <person name="Horikawa H."/>
            <person name="Kato Y."/>
            <person name="Harada T."/>
            <person name="Sasaki K."/>
            <person name="Sekiguchi M."/>
            <person name="Hodoyama M."/>
            <person name="Nishiko R."/>
            <person name="Narita H."/>
            <person name="Hanamaki A."/>
            <person name="Hata C."/>
            <person name="Konno Y."/>
            <person name="Niimura Y."/>
            <person name="Yamazaki S."/>
            <person name="Fujita N."/>
        </authorList>
    </citation>
    <scope>NUCLEOTIDE SEQUENCE [LARGE SCALE GENOMIC DNA]</scope>
    <source>
        <strain evidence="13">ATCC 51415 / DSM 6626 / JCM 7361 / LMG 17667 / NBRC 15112 / Ep01</strain>
    </source>
</reference>
<organism evidence="12 13">
    <name type="scientific">Amphibacillus xylanus (strain ATCC 51415 / DSM 6626 / JCM 7361 / LMG 17667 / NBRC 15112 / Ep01)</name>
    <dbReference type="NCBI Taxonomy" id="698758"/>
    <lineage>
        <taxon>Bacteria</taxon>
        <taxon>Bacillati</taxon>
        <taxon>Bacillota</taxon>
        <taxon>Bacilli</taxon>
        <taxon>Bacillales</taxon>
        <taxon>Bacillaceae</taxon>
        <taxon>Amphibacillus</taxon>
    </lineage>
</organism>
<evidence type="ECO:0000256" key="1">
    <source>
        <dbReference type="ARBA" id="ARBA00005859"/>
    </source>
</evidence>
<evidence type="ECO:0000256" key="9">
    <source>
        <dbReference type="RuleBase" id="RU003811"/>
    </source>
</evidence>
<dbReference type="InterPro" id="IPR022310">
    <property type="entry name" value="NAD/GMP_synthase"/>
</dbReference>
<keyword evidence="7 8" id="KW-0520">NAD</keyword>
<keyword evidence="5 8" id="KW-0067">ATP-binding</keyword>
<dbReference type="PANTHER" id="PTHR23090">
    <property type="entry name" value="NH 3 /GLUTAMINE-DEPENDENT NAD + SYNTHETASE"/>
    <property type="match status" value="1"/>
</dbReference>
<dbReference type="UniPathway" id="UPA00253">
    <property type="reaction ID" value="UER00333"/>
</dbReference>
<keyword evidence="6 8" id="KW-0460">Magnesium</keyword>
<dbReference type="HAMAP" id="MF_00193">
    <property type="entry name" value="NadE_ammonia_dep"/>
    <property type="match status" value="1"/>
</dbReference>
<evidence type="ECO:0000256" key="2">
    <source>
        <dbReference type="ARBA" id="ARBA00022598"/>
    </source>
</evidence>
<dbReference type="PATRIC" id="fig|698758.3.peg.1027"/>
<gene>
    <name evidence="8 12" type="primary">nadE</name>
    <name evidence="12" type="ordered locus">AXY_10320</name>
</gene>
<dbReference type="AlphaFoldDB" id="K0IXP8"/>
<evidence type="ECO:0000259" key="11">
    <source>
        <dbReference type="Pfam" id="PF02540"/>
    </source>
</evidence>
<evidence type="ECO:0000256" key="6">
    <source>
        <dbReference type="ARBA" id="ARBA00022842"/>
    </source>
</evidence>
<evidence type="ECO:0000256" key="4">
    <source>
        <dbReference type="ARBA" id="ARBA00022741"/>
    </source>
</evidence>
<dbReference type="InterPro" id="IPR014729">
    <property type="entry name" value="Rossmann-like_a/b/a_fold"/>
</dbReference>
<feature type="binding site" description="in other chain" evidence="8">
    <location>
        <begin position="235"/>
        <end position="236"/>
    </location>
    <ligand>
        <name>deamido-NAD(+)</name>
        <dbReference type="ChEBI" id="CHEBI:58437"/>
        <note>ligand shared between two neighboring subunits</note>
    </ligand>
</feature>
<dbReference type="RefSeq" id="WP_015009769.1">
    <property type="nucleotide sequence ID" value="NC_018704.1"/>
</dbReference>
<feature type="binding site" description="in other chain" evidence="8">
    <location>
        <position position="118"/>
    </location>
    <ligand>
        <name>deamido-NAD(+)</name>
        <dbReference type="ChEBI" id="CHEBI:58437"/>
        <note>ligand shared between two neighboring subunits</note>
    </ligand>
</feature>
<comment type="similarity">
    <text evidence="1 8 9">Belongs to the NAD synthetase family.</text>
</comment>
<keyword evidence="4 8" id="KW-0547">Nucleotide-binding</keyword>
<dbReference type="HOGENOM" id="CLU_059327_1_1_9"/>
<dbReference type="CDD" id="cd00553">
    <property type="entry name" value="NAD_synthase"/>
    <property type="match status" value="1"/>
</dbReference>
<keyword evidence="13" id="KW-1185">Reference proteome</keyword>
<evidence type="ECO:0000256" key="10">
    <source>
        <dbReference type="RuleBase" id="RU003812"/>
    </source>
</evidence>
<dbReference type="NCBIfam" id="TIGR00552">
    <property type="entry name" value="nadE"/>
    <property type="match status" value="1"/>
</dbReference>
<keyword evidence="3 8" id="KW-0479">Metal-binding</keyword>
<feature type="binding site" evidence="8">
    <location>
        <position position="143"/>
    </location>
    <ligand>
        <name>Mg(2+)</name>
        <dbReference type="ChEBI" id="CHEBI:18420"/>
    </ligand>
</feature>
<dbReference type="Gene3D" id="3.40.50.620">
    <property type="entry name" value="HUPs"/>
    <property type="match status" value="1"/>
</dbReference>
<dbReference type="InterPro" id="IPR022926">
    <property type="entry name" value="NH(3)-dep_NAD(+)_synth"/>
</dbReference>